<evidence type="ECO:0000256" key="2">
    <source>
        <dbReference type="ARBA" id="ARBA00022801"/>
    </source>
</evidence>
<keyword evidence="4" id="KW-0732">Signal</keyword>
<evidence type="ECO:0000313" key="8">
    <source>
        <dbReference type="Proteomes" id="UP001157114"/>
    </source>
</evidence>
<dbReference type="InterPro" id="IPR013783">
    <property type="entry name" value="Ig-like_fold"/>
</dbReference>
<dbReference type="RefSeq" id="WP_284237504.1">
    <property type="nucleotide sequence ID" value="NZ_BSSQ01000004.1"/>
</dbReference>
<dbReference type="Gene3D" id="2.60.40.10">
    <property type="entry name" value="Immunoglobulins"/>
    <property type="match status" value="4"/>
</dbReference>
<dbReference type="SUPFAM" id="SSF75005">
    <property type="entry name" value="Arabinanase/levansucrase/invertase"/>
    <property type="match status" value="1"/>
</dbReference>
<evidence type="ECO:0008006" key="9">
    <source>
        <dbReference type="Google" id="ProtNLM"/>
    </source>
</evidence>
<feature type="domain" description="SLH" evidence="6">
    <location>
        <begin position="1574"/>
        <end position="1632"/>
    </location>
</feature>
<comment type="caution">
    <text evidence="7">The sequence shown here is derived from an EMBL/GenBank/DDBJ whole genome shotgun (WGS) entry which is preliminary data.</text>
</comment>
<feature type="domain" description="SLH" evidence="6">
    <location>
        <begin position="1638"/>
        <end position="1692"/>
    </location>
</feature>
<dbReference type="InterPro" id="IPR006710">
    <property type="entry name" value="Glyco_hydro_43"/>
</dbReference>
<name>A0ABQ6GBV1_9BACL</name>
<feature type="domain" description="Fibronectin type-III" evidence="5">
    <location>
        <begin position="214"/>
        <end position="305"/>
    </location>
</feature>
<evidence type="ECO:0000256" key="1">
    <source>
        <dbReference type="ARBA" id="ARBA00009865"/>
    </source>
</evidence>
<evidence type="ECO:0000256" key="4">
    <source>
        <dbReference type="SAM" id="SignalP"/>
    </source>
</evidence>
<proteinExistence type="inferred from homology"/>
<keyword evidence="2" id="KW-0378">Hydrolase</keyword>
<protein>
    <recommendedName>
        <fullName evidence="9">S-layer protein</fullName>
    </recommendedName>
</protein>
<keyword evidence="8" id="KW-1185">Reference proteome</keyword>
<feature type="domain" description="SLH" evidence="6">
    <location>
        <begin position="1510"/>
        <end position="1573"/>
    </location>
</feature>
<dbReference type="Pfam" id="PF04616">
    <property type="entry name" value="Glyco_hydro_43"/>
    <property type="match status" value="1"/>
</dbReference>
<dbReference type="PANTHER" id="PTHR22925">
    <property type="entry name" value="GLYCOSYL HYDROLASE 43 FAMILY MEMBER"/>
    <property type="match status" value="1"/>
</dbReference>
<feature type="chain" id="PRO_5046143614" description="S-layer protein" evidence="4">
    <location>
        <begin position="23"/>
        <end position="1692"/>
    </location>
</feature>
<keyword evidence="3" id="KW-0326">Glycosidase</keyword>
<dbReference type="SMART" id="SM00060">
    <property type="entry name" value="FN3"/>
    <property type="match status" value="4"/>
</dbReference>
<evidence type="ECO:0000313" key="7">
    <source>
        <dbReference type="EMBL" id="GLX66791.1"/>
    </source>
</evidence>
<dbReference type="Pfam" id="PF00395">
    <property type="entry name" value="SLH"/>
    <property type="match status" value="3"/>
</dbReference>
<organism evidence="7 8">
    <name type="scientific">Paenibacillus glycanilyticus</name>
    <dbReference type="NCBI Taxonomy" id="126569"/>
    <lineage>
        <taxon>Bacteria</taxon>
        <taxon>Bacillati</taxon>
        <taxon>Bacillota</taxon>
        <taxon>Bacilli</taxon>
        <taxon>Bacillales</taxon>
        <taxon>Paenibacillaceae</taxon>
        <taxon>Paenibacillus</taxon>
    </lineage>
</organism>
<evidence type="ECO:0000259" key="5">
    <source>
        <dbReference type="PROSITE" id="PS50853"/>
    </source>
</evidence>
<dbReference type="Proteomes" id="UP001157114">
    <property type="component" value="Unassembled WGS sequence"/>
</dbReference>
<accession>A0ABQ6GBV1</accession>
<dbReference type="InterPro" id="IPR001119">
    <property type="entry name" value="SLH_dom"/>
</dbReference>
<dbReference type="CDD" id="cd18825">
    <property type="entry name" value="GH43_CtGH43-like"/>
    <property type="match status" value="1"/>
</dbReference>
<dbReference type="Pfam" id="PF00041">
    <property type="entry name" value="fn3"/>
    <property type="match status" value="1"/>
</dbReference>
<dbReference type="SUPFAM" id="SSF49785">
    <property type="entry name" value="Galactose-binding domain-like"/>
    <property type="match status" value="1"/>
</dbReference>
<feature type="signal peptide" evidence="4">
    <location>
        <begin position="1"/>
        <end position="22"/>
    </location>
</feature>
<dbReference type="PROSITE" id="PS51272">
    <property type="entry name" value="SLH"/>
    <property type="match status" value="3"/>
</dbReference>
<dbReference type="InterPro" id="IPR008979">
    <property type="entry name" value="Galactose-bd-like_sf"/>
</dbReference>
<gene>
    <name evidence="7" type="ORF">MU1_11350</name>
</gene>
<dbReference type="PROSITE" id="PS50853">
    <property type="entry name" value="FN3"/>
    <property type="match status" value="4"/>
</dbReference>
<dbReference type="Gene3D" id="2.115.10.20">
    <property type="entry name" value="Glycosyl hydrolase domain, family 43"/>
    <property type="match status" value="1"/>
</dbReference>
<dbReference type="SUPFAM" id="SSF49265">
    <property type="entry name" value="Fibronectin type III"/>
    <property type="match status" value="3"/>
</dbReference>
<evidence type="ECO:0000259" key="6">
    <source>
        <dbReference type="PROSITE" id="PS51272"/>
    </source>
</evidence>
<comment type="similarity">
    <text evidence="1">Belongs to the glycosyl hydrolase 43 family.</text>
</comment>
<feature type="domain" description="Fibronectin type-III" evidence="5">
    <location>
        <begin position="397"/>
        <end position="488"/>
    </location>
</feature>
<dbReference type="Gene3D" id="2.60.120.560">
    <property type="entry name" value="Exo-inulinase, domain 1"/>
    <property type="match status" value="1"/>
</dbReference>
<sequence>MRKKPIAWLLLLSLSVSLLNFASPIPKVSAASEETISFQDNFTDGDLTADPEWTVASGTWTVAADPADASNKVLSQTDAGEGIITTGDNWTDSTVTMRIYTGAGGAYPGILARVQDYKNFYYFQMQASNNLVLSKRINGTDTTIKSVAYTFSKNTWYTLKLVLIGSSIKGYIVENGKDKLAFDAVDTTYASGQIGIRNKWQSVQVDDVTVTDIPASNLAAIRSDSRTSSSVSLTWDAVDGASSYNLYRSSTAGSGYSYVGNSTTNSYSDTGLSSDTDYYYKMAYVNGGVTESQWSPEFNAKTDGAPPAAPASPMAAAVNASKINLSWAAVAKATGYKVYQSADGGETYDVIYDGTALSFQATGLTASKAYKYQISAYNAFGESEKASVQATTYSFDAPANFTAGTVTDSSITLTWDAVPGTAVTYSVKRAASANGTYAEIYNGTDTTYTNTGLTQGTGYFYTISATVDGTASSVSDVLGASAVRTSLTPGALWADTTGNPIDAHGAGVMYDEKTQKYYWYGEYHKGGWPAAGVRVYSSTDLMNWKDEGMALTLINSMDDFTNDPLISKLYEGRTDTVNIWADIRKGRIIERPKVVYNDETKKYVMWAHIDGDKDPYNNSANYGKAQAGVAISDSPTGPFVYQSSYRMDLAPAGETDYHPNDKGMARDMNLFKDDDGTAYLIYSSEENLSIYISKLTPDYLDVTGWHKDGNHDENGNAVRDTAYKAEYGVDYVRVFPGAQREAPAMFKYNGHYYMITSGATGWAANQNKYTVADNIFGTWAPMQDPFVRTSASDPDPAKAFNTQSTYVIPVDPENGKFIYVGDIWNGGNFANDGAKYVFLPIEFGMGTDIAIKWYASWTPDLLDAMGQVNVTTKFPEAVKLGAVPSLPNQVDVSGKTGTVSTPVTWSVNSHALTAADFANPGPITVQMTLPEYHNKVQSVKMYVVPDNALYFVNAGGYATSDYNLLASYMQGSLANKGVVEQAYNADDATPWGYLGTDSLPSGSVSGDIVSTVRYLNGGNVANSPKGTDLSYQFTLASGSYDVYLGFNDPWSNASRKADLLLNGENKGAITFTPSNTKAFTGVNVTNGSLNITVRNTAAQDPMISWIMIVDPDLTPAADPSMGLMATAASSTSVQLAWNKTTGALGYNLYRSGSEDGTYALVYSGTAGSYTDSGLPSEHAYYYKVGVIGASGTESAVSTSTSVAIARTAQEVADSITSITAPATNATTLTLPAVPAAFTAAILSSDNETIGTDGAITPPAADTTVNLVLRVTRTSDGTTADTMSIAVVVPAKSSPSGNGSGTGSSNSLTPVVTTDMAKLTVNGVMDPGSKIVQGTVTEAELNQAILLAPVLRTGEKVVEIELPQATGAAAYRQQLPASVLASLDHNQVIRIKTAFGTVTLPAGMFPVDELASAKQVTLHIGLADSSTAAKPVIEVSLLADNKPLAFHNEDAPVIITIPYTPAAGESPDHLVIVYVKDDGTTEPVPSGRYDEAAGVMVFATTHFSKYAVAYVHKTFADLTGVPWAKTQIEALASKGIINGTSVQTYSPNSAVTRADFIKLLVSTLGLTATFESNFDDVHSTDYYYNAVGIARKLGIANGSGGNRFDPRESISRQDMMTLTAQALVVARKLPAINGTAADMSGYADADQVSNYAALGVATLVKNGIVQGSGSKLSPLATTTRAEVAVMLYNIYKN</sequence>
<dbReference type="EMBL" id="BSSQ01000004">
    <property type="protein sequence ID" value="GLX66791.1"/>
    <property type="molecule type" value="Genomic_DNA"/>
</dbReference>
<dbReference type="CDD" id="cd00063">
    <property type="entry name" value="FN3"/>
    <property type="match status" value="3"/>
</dbReference>
<dbReference type="InterPro" id="IPR036116">
    <property type="entry name" value="FN3_sf"/>
</dbReference>
<feature type="domain" description="Fibronectin type-III" evidence="5">
    <location>
        <begin position="1119"/>
        <end position="1207"/>
    </location>
</feature>
<feature type="domain" description="Fibronectin type-III" evidence="5">
    <location>
        <begin position="309"/>
        <end position="396"/>
    </location>
</feature>
<dbReference type="InterPro" id="IPR023296">
    <property type="entry name" value="Glyco_hydro_beta-prop_sf"/>
</dbReference>
<reference evidence="7 8" key="1">
    <citation type="submission" date="2023-03" db="EMBL/GenBank/DDBJ databases">
        <title>Draft genome sequence of the bacteria which degrade cell wall of Tricholomamatutake.</title>
        <authorList>
            <person name="Konishi Y."/>
            <person name="Fukuta Y."/>
            <person name="Shirasaka N."/>
        </authorList>
    </citation>
    <scope>NUCLEOTIDE SEQUENCE [LARGE SCALE GENOMIC DNA]</scope>
    <source>
        <strain evidence="8">mu1</strain>
    </source>
</reference>
<dbReference type="InterPro" id="IPR003961">
    <property type="entry name" value="FN3_dom"/>
</dbReference>
<evidence type="ECO:0000256" key="3">
    <source>
        <dbReference type="ARBA" id="ARBA00023295"/>
    </source>
</evidence>
<dbReference type="PANTHER" id="PTHR22925:SF3">
    <property type="entry name" value="GLYCOSYL HYDROLASE FAMILY PROTEIN 43"/>
    <property type="match status" value="1"/>
</dbReference>